<evidence type="ECO:0000259" key="3">
    <source>
        <dbReference type="Pfam" id="PF17128"/>
    </source>
</evidence>
<evidence type="ECO:0000256" key="1">
    <source>
        <dbReference type="ARBA" id="ARBA00022737"/>
    </source>
</evidence>
<evidence type="ECO:0000313" key="4">
    <source>
        <dbReference type="EMBL" id="MFC7581846.1"/>
    </source>
</evidence>
<organism evidence="4 5">
    <name type="scientific">Schaalia naturae</name>
    <dbReference type="NCBI Taxonomy" id="635203"/>
    <lineage>
        <taxon>Bacteria</taxon>
        <taxon>Bacillati</taxon>
        <taxon>Actinomycetota</taxon>
        <taxon>Actinomycetes</taxon>
        <taxon>Actinomycetales</taxon>
        <taxon>Actinomycetaceae</taxon>
        <taxon>Schaalia</taxon>
    </lineage>
</organism>
<keyword evidence="5" id="KW-1185">Reference proteome</keyword>
<proteinExistence type="predicted"/>
<comment type="caution">
    <text evidence="4">The sequence shown here is derived from an EMBL/GenBank/DDBJ whole genome shotgun (WGS) entry which is preliminary data.</text>
</comment>
<keyword evidence="1" id="KW-0677">Repeat</keyword>
<protein>
    <submittedName>
        <fullName evidence="4">DUF5107 domain-containing protein</fullName>
    </submittedName>
</protein>
<dbReference type="Gene3D" id="1.25.40.10">
    <property type="entry name" value="Tetratricopeptide repeat domain"/>
    <property type="match status" value="4"/>
</dbReference>
<name>A0ABW2SQS7_9ACTO</name>
<dbReference type="PANTHER" id="PTHR45586:SF1">
    <property type="entry name" value="LIPOPOLYSACCHARIDE ASSEMBLY PROTEIN B"/>
    <property type="match status" value="1"/>
</dbReference>
<accession>A0ABW2SQS7</accession>
<evidence type="ECO:0000313" key="5">
    <source>
        <dbReference type="Proteomes" id="UP001596527"/>
    </source>
</evidence>
<dbReference type="InterPro" id="IPR011990">
    <property type="entry name" value="TPR-like_helical_dom_sf"/>
</dbReference>
<dbReference type="Proteomes" id="UP001596527">
    <property type="component" value="Unassembled WGS sequence"/>
</dbReference>
<feature type="domain" description="DUF5107" evidence="3">
    <location>
        <begin position="61"/>
        <end position="374"/>
    </location>
</feature>
<dbReference type="PANTHER" id="PTHR45586">
    <property type="entry name" value="TPR REPEAT-CONTAINING PROTEIN PA4667"/>
    <property type="match status" value="1"/>
</dbReference>
<dbReference type="EMBL" id="JBHTEF010000001">
    <property type="protein sequence ID" value="MFC7581846.1"/>
    <property type="molecule type" value="Genomic_DNA"/>
</dbReference>
<dbReference type="Pfam" id="PF13432">
    <property type="entry name" value="TPR_16"/>
    <property type="match status" value="1"/>
</dbReference>
<dbReference type="RefSeq" id="WP_380975502.1">
    <property type="nucleotide sequence ID" value="NZ_JBHTEF010000001.1"/>
</dbReference>
<reference evidence="5" key="1">
    <citation type="journal article" date="2019" name="Int. J. Syst. Evol. Microbiol.">
        <title>The Global Catalogue of Microorganisms (GCM) 10K type strain sequencing project: providing services to taxonomists for standard genome sequencing and annotation.</title>
        <authorList>
            <consortium name="The Broad Institute Genomics Platform"/>
            <consortium name="The Broad Institute Genome Sequencing Center for Infectious Disease"/>
            <person name="Wu L."/>
            <person name="Ma J."/>
        </authorList>
    </citation>
    <scope>NUCLEOTIDE SEQUENCE [LARGE SCALE GENOMIC DNA]</scope>
    <source>
        <strain evidence="5">CCUG 56698</strain>
    </source>
</reference>
<dbReference type="SUPFAM" id="SSF48452">
    <property type="entry name" value="TPR-like"/>
    <property type="match status" value="2"/>
</dbReference>
<dbReference type="Pfam" id="PF17128">
    <property type="entry name" value="DUF5107"/>
    <property type="match status" value="1"/>
</dbReference>
<gene>
    <name evidence="4" type="ORF">ACFQWG_11635</name>
</gene>
<keyword evidence="2" id="KW-0802">TPR repeat</keyword>
<dbReference type="InterPro" id="IPR033396">
    <property type="entry name" value="DUF5107"/>
</dbReference>
<evidence type="ECO:0000256" key="2">
    <source>
        <dbReference type="ARBA" id="ARBA00022803"/>
    </source>
</evidence>
<dbReference type="InterPro" id="IPR051012">
    <property type="entry name" value="CellSynth/LPSAsmb/PSIAsmb"/>
</dbReference>
<sequence length="1124" mass="123961">MFTAEPASHEFHLPDVPGRLQGSGAVAVWEEPVVIPTYLPGEASRYPQYLDQRVYQGSSGRVYPMPFIESIAAEPVDRQWRAIHMVTDYVRLMILPELGGRIYHAEDLTRGYDFFYRNNVLKPALVGLLGPWISGGVEFNWPQHHRPASFLPTATQIEHEDDGAVTVWCSDLDPFDRMKGMHGVRLRPGSSLIELRVRLHNRTADTRTFLWWANVAAPVGDHYQSFFPTDVRYVADHAKRAVTGFPRATVPYYGIDYPARADSDHPDADRIDWYRNIPVPTSYMCLGSQDDFFGGYDHQRRAGFVHVADHRIAPGKKQWTWGNERFGWAWDRNLTDGDGPYVELMAGVYTDNQPDFAFLAPGETKTFSQFWYPIQDIGCATQANTDVAVRFAVDEADPRELVVAVAASRVVRDARVVVREKASGSVVLSESARLAPGKPILRRAAAPGGTALHDLVLEIDEGDRTVLTWNPRPEPDPGTIELPEPAFESPAPKDIASSDELYLAGLHLAQYRHATRRPEAYWEEALRRDPGDYRVNVAMARLKLRRGLLEQAEAHARAAVERLTWRNPNPLDSEAYYVLGLVLTTRGRAQEAYDAFAKAAWSSAWKAASWEQMARIDLAGRRDGVARANLESALRLDADNLEVRNLLAIAFKRTGAVGRAEELLTQTRTLDPLDPWTRFALDGVLVGDAQVGIDIALELASAGEFDDALAALDLADAAVGSLPTGEDNPSPLIAYHRWDILTRAGRSEEAAGALADARERDVSRAFPGRLSDALVLRRAARKGGGPAAWALLGDWLYAHDRRGDAVDAWTRGPQDDPVVLRNLGVGAVNVTGDLDAAREHYERAIALAPDDERLLYERDQLAARAGESVSSRIARLEAARGPVGRRSDLSATLAHLLALSGRLEESEAILTGQAFQPWEGGEGMVLAAWETLKKARAERALAAGDPAGAVRQMREALTPPRNLGEDRHLLANCSDLDLLLGDALMGDGQEASAREAWRRAAESGGDFVSMAPAEFSSKTVYSARALLRLGREDEARTLLDRLREHAHQMRREPAAIDYFATSLPTMLLFHEDIEETRNRAADLMEAQALAGLGEAERARALLASVLAADPANVRALELAGELDV</sequence>